<reference evidence="1" key="1">
    <citation type="journal article" date="2015" name="Nature">
        <title>Complex archaea that bridge the gap between prokaryotes and eukaryotes.</title>
        <authorList>
            <person name="Spang A."/>
            <person name="Saw J.H."/>
            <person name="Jorgensen S.L."/>
            <person name="Zaremba-Niedzwiedzka K."/>
            <person name="Martijn J."/>
            <person name="Lind A.E."/>
            <person name="van Eijk R."/>
            <person name="Schleper C."/>
            <person name="Guy L."/>
            <person name="Ettema T.J."/>
        </authorList>
    </citation>
    <scope>NUCLEOTIDE SEQUENCE</scope>
</reference>
<accession>A0A0F9RHP0</accession>
<dbReference type="EMBL" id="LAZR01000862">
    <property type="protein sequence ID" value="KKN56020.1"/>
    <property type="molecule type" value="Genomic_DNA"/>
</dbReference>
<comment type="caution">
    <text evidence="1">The sequence shown here is derived from an EMBL/GenBank/DDBJ whole genome shotgun (WGS) entry which is preliminary data.</text>
</comment>
<sequence length="39" mass="4526">MIEDRIIGKNSIPFSQGINPVVYTNLQIRRPQNIEEDRA</sequence>
<name>A0A0F9RHP0_9ZZZZ</name>
<protein>
    <submittedName>
        <fullName evidence="1">Uncharacterized protein</fullName>
    </submittedName>
</protein>
<organism evidence="1">
    <name type="scientific">marine sediment metagenome</name>
    <dbReference type="NCBI Taxonomy" id="412755"/>
    <lineage>
        <taxon>unclassified sequences</taxon>
        <taxon>metagenomes</taxon>
        <taxon>ecological metagenomes</taxon>
    </lineage>
</organism>
<gene>
    <name evidence="1" type="ORF">LCGC14_0576590</name>
</gene>
<dbReference type="AlphaFoldDB" id="A0A0F9RHP0"/>
<evidence type="ECO:0000313" key="1">
    <source>
        <dbReference type="EMBL" id="KKN56020.1"/>
    </source>
</evidence>
<proteinExistence type="predicted"/>